<dbReference type="PATRIC" id="fig|573060.9.peg.101"/>
<evidence type="ECO:0000256" key="2">
    <source>
        <dbReference type="ARBA" id="ARBA00022723"/>
    </source>
</evidence>
<keyword evidence="3" id="KW-0862">Zinc</keyword>
<name>C5TD19_ACIDE</name>
<dbReference type="Gene3D" id="2.170.150.70">
    <property type="match status" value="1"/>
</dbReference>
<keyword evidence="6" id="KW-1185">Reference proteome</keyword>
<keyword evidence="2" id="KW-0479">Metal-binding</keyword>
<comment type="caution">
    <text evidence="5">The sequence shown here is derived from an EMBL/GenBank/DDBJ whole genome shotgun (WGS) entry which is preliminary data.</text>
</comment>
<comment type="similarity">
    <text evidence="1">Belongs to the Gfa family.</text>
</comment>
<accession>C5TD19</accession>
<dbReference type="EMBL" id="ACQT01000568">
    <property type="protein sequence ID" value="EER57629.1"/>
    <property type="molecule type" value="Genomic_DNA"/>
</dbReference>
<dbReference type="RefSeq" id="WP_005801719.1">
    <property type="nucleotide sequence ID" value="NZ_ACQT01000568.1"/>
</dbReference>
<evidence type="ECO:0000313" key="6">
    <source>
        <dbReference type="Proteomes" id="UP000003856"/>
    </source>
</evidence>
<dbReference type="InterPro" id="IPR011057">
    <property type="entry name" value="Mss4-like_sf"/>
</dbReference>
<dbReference type="PANTHER" id="PTHR28620">
    <property type="entry name" value="CENTROMERE PROTEIN V"/>
    <property type="match status" value="1"/>
</dbReference>
<dbReference type="GO" id="GO:0016846">
    <property type="term" value="F:carbon-sulfur lyase activity"/>
    <property type="evidence" value="ECO:0007669"/>
    <property type="project" value="InterPro"/>
</dbReference>
<evidence type="ECO:0000256" key="3">
    <source>
        <dbReference type="ARBA" id="ARBA00022833"/>
    </source>
</evidence>
<evidence type="ECO:0000256" key="1">
    <source>
        <dbReference type="ARBA" id="ARBA00005495"/>
    </source>
</evidence>
<dbReference type="InterPro" id="IPR052355">
    <property type="entry name" value="CENP-V-like"/>
</dbReference>
<sequence length="121" mass="13580">MAIQGSCHCGKTRFEIDFVPRTARRCTCTFCTKRGALWASVPPGQLRLLTPREDATAYGHNPLNRHYFCATCGCGTFSETPDWTAQPFDPDSLQQTINLRALDDFDIDALPVEVIDGRNLW</sequence>
<protein>
    <submittedName>
        <fullName evidence="5">Glutathione-dependent formaldehyde-activating GFA</fullName>
    </submittedName>
</protein>
<gene>
    <name evidence="5" type="ORF">AcdelDRAFT_4800</name>
</gene>
<dbReference type="GO" id="GO:0046872">
    <property type="term" value="F:metal ion binding"/>
    <property type="evidence" value="ECO:0007669"/>
    <property type="project" value="UniProtKB-KW"/>
</dbReference>
<organism evidence="5 6">
    <name type="scientific">Acidovorax delafieldii 2AN</name>
    <dbReference type="NCBI Taxonomy" id="573060"/>
    <lineage>
        <taxon>Bacteria</taxon>
        <taxon>Pseudomonadati</taxon>
        <taxon>Pseudomonadota</taxon>
        <taxon>Betaproteobacteria</taxon>
        <taxon>Burkholderiales</taxon>
        <taxon>Comamonadaceae</taxon>
        <taxon>Acidovorax</taxon>
    </lineage>
</organism>
<dbReference type="SUPFAM" id="SSF51316">
    <property type="entry name" value="Mss4-like"/>
    <property type="match status" value="1"/>
</dbReference>
<dbReference type="PROSITE" id="PS51891">
    <property type="entry name" value="CENP_V_GFA"/>
    <property type="match status" value="1"/>
</dbReference>
<feature type="domain" description="CENP-V/GFA" evidence="4">
    <location>
        <begin position="3"/>
        <end position="113"/>
    </location>
</feature>
<evidence type="ECO:0000313" key="5">
    <source>
        <dbReference type="EMBL" id="EER57629.1"/>
    </source>
</evidence>
<reference evidence="5 6" key="1">
    <citation type="submission" date="2009-05" db="EMBL/GenBank/DDBJ databases">
        <title>The draft genome of Acidovorax delafieldii 2AN.</title>
        <authorList>
            <consortium name="US DOE Joint Genome Institute (JGI-PGF)"/>
            <person name="Lucas S."/>
            <person name="Copeland A."/>
            <person name="Lapidus A."/>
            <person name="Glavina del Rio T."/>
            <person name="Tice H."/>
            <person name="Bruce D."/>
            <person name="Goodwin L."/>
            <person name="Pitluck S."/>
            <person name="Larimer F."/>
            <person name="Land M.L."/>
            <person name="Hauser L."/>
            <person name="Shelobolina E.S."/>
            <person name="Picardal F."/>
            <person name="Roden E."/>
            <person name="Emerson D."/>
        </authorList>
    </citation>
    <scope>NUCLEOTIDE SEQUENCE [LARGE SCALE GENOMIC DNA]</scope>
    <source>
        <strain evidence="5 6">2AN</strain>
    </source>
</reference>
<proteinExistence type="inferred from homology"/>
<evidence type="ECO:0000259" key="4">
    <source>
        <dbReference type="PROSITE" id="PS51891"/>
    </source>
</evidence>
<dbReference type="PANTHER" id="PTHR28620:SF1">
    <property type="entry name" value="CENP-V_GFA DOMAIN-CONTAINING PROTEIN"/>
    <property type="match status" value="1"/>
</dbReference>
<dbReference type="Proteomes" id="UP000003856">
    <property type="component" value="Unassembled WGS sequence"/>
</dbReference>
<dbReference type="AlphaFoldDB" id="C5TD19"/>
<dbReference type="OrthoDB" id="327703at2"/>
<dbReference type="InterPro" id="IPR006913">
    <property type="entry name" value="CENP-V/GFA"/>
</dbReference>
<dbReference type="Pfam" id="PF04828">
    <property type="entry name" value="GFA"/>
    <property type="match status" value="1"/>
</dbReference>